<gene>
    <name evidence="2" type="primary">pabB</name>
    <name evidence="2" type="ORF">NCTC12224_01333</name>
</gene>
<dbReference type="InterPro" id="IPR043131">
    <property type="entry name" value="BCAT-like_N"/>
</dbReference>
<name>A0A380K899_9STRE</name>
<reference evidence="2 3" key="1">
    <citation type="submission" date="2018-06" db="EMBL/GenBank/DDBJ databases">
        <authorList>
            <consortium name="Pathogen Informatics"/>
            <person name="Doyle S."/>
        </authorList>
    </citation>
    <scope>NUCLEOTIDE SEQUENCE [LARGE SCALE GENOMIC DNA]</scope>
    <source>
        <strain evidence="2 3">NCTC12224</strain>
    </source>
</reference>
<dbReference type="Gene3D" id="3.30.470.10">
    <property type="match status" value="1"/>
</dbReference>
<accession>A0A380K899</accession>
<dbReference type="GO" id="GO:0000162">
    <property type="term" value="P:L-tryptophan biosynthetic process"/>
    <property type="evidence" value="ECO:0007669"/>
    <property type="project" value="TreeGrafter"/>
</dbReference>
<dbReference type="SUPFAM" id="SSF56322">
    <property type="entry name" value="ADC synthase"/>
    <property type="match status" value="1"/>
</dbReference>
<dbReference type="Pfam" id="PF01063">
    <property type="entry name" value="Aminotran_4"/>
    <property type="match status" value="1"/>
</dbReference>
<dbReference type="InterPro" id="IPR019999">
    <property type="entry name" value="Anth_synth_I-like"/>
</dbReference>
<proteinExistence type="predicted"/>
<dbReference type="AlphaFoldDB" id="A0A380K899"/>
<dbReference type="InterPro" id="IPR001544">
    <property type="entry name" value="Aminotrans_IV"/>
</dbReference>
<dbReference type="NCBIfam" id="TIGR00553">
    <property type="entry name" value="pabB"/>
    <property type="match status" value="1"/>
</dbReference>
<dbReference type="InterPro" id="IPR043132">
    <property type="entry name" value="BCAT-like_C"/>
</dbReference>
<keyword evidence="2" id="KW-0456">Lyase</keyword>
<dbReference type="SUPFAM" id="SSF56752">
    <property type="entry name" value="D-aminoacid aminotransferase-like PLP-dependent enzymes"/>
    <property type="match status" value="1"/>
</dbReference>
<dbReference type="Proteomes" id="UP000254924">
    <property type="component" value="Unassembled WGS sequence"/>
</dbReference>
<keyword evidence="3" id="KW-1185">Reference proteome</keyword>
<dbReference type="GO" id="GO:0009396">
    <property type="term" value="P:folic acid-containing compound biosynthetic process"/>
    <property type="evidence" value="ECO:0007669"/>
    <property type="project" value="InterPro"/>
</dbReference>
<keyword evidence="2" id="KW-0808">Transferase</keyword>
<dbReference type="InterPro" id="IPR005801">
    <property type="entry name" value="ADC_synthase"/>
</dbReference>
<dbReference type="Pfam" id="PF00425">
    <property type="entry name" value="Chorismate_bind"/>
    <property type="match status" value="1"/>
</dbReference>
<sequence length="572" mass="64690">MHKQTIIDFKALGKRLIFTQPIAELVARKLDDVKQVLRQVQTYQDQGYYVVGYVSYEAALAFEAHFAVKKKRLSQEHLAYFTVHKTAKAEPFPNSYEPVTMPTQWDNATTEPSYQAAIAAIHEQIRQGNTYQVNYTTCLSADLAADSLAVYNRLVIEQGASYNAYISHDDFAVVSVSPELFFEKRGQKLITRPMKGTTKRGLTAASDLKNKEWLQNDTKNRAENLMIVDLLRNDMGRISEIDSVRVTKLCQVEQYSTVWQMTSTIESQLQKDKGLPAIFEALFPCGSITGAPKIATMAIIEKLEIQPRGVYCGTIGLCLPNGDALFNVAIRTLQIADSKAYYGVGGGITWDSQWQDEYIETQQKSAVLTHTKPSFELLTTAKIENAQVTFVDQHLERLREASRYFAYPFDEEAICTQLSTLCEQLDVQKTYRCRMRLDKLGQFTVDCEELLPLAASMTEAVLVQRESSADTPFYYFKTTYRKHISSASCEQIFISPDGFLQETSIGNIVLKYGDSYYTPPVEVGIVDGIYRRFLLDKGQVIEKQLTLSDLKKADAIYTCNSVRGLYELRLKS</sequence>
<protein>
    <submittedName>
        <fullName evidence="2">Para-aminobenzoate synthetase / 4-amino-4-deoxychorismate lyase</fullName>
        <ecNumber evidence="2">2.6.1.85</ecNumber>
        <ecNumber evidence="2">4.1.3.38</ecNumber>
    </submittedName>
</protein>
<feature type="domain" description="Chorismate-utilising enzyme C-terminal" evidence="1">
    <location>
        <begin position="112"/>
        <end position="364"/>
    </location>
</feature>
<organism evidence="2 3">
    <name type="scientific">Streptococcus hyointestinalis</name>
    <dbReference type="NCBI Taxonomy" id="1337"/>
    <lineage>
        <taxon>Bacteria</taxon>
        <taxon>Bacillati</taxon>
        <taxon>Bacillota</taxon>
        <taxon>Bacilli</taxon>
        <taxon>Lactobacillales</taxon>
        <taxon>Streptococcaceae</taxon>
        <taxon>Streptococcus</taxon>
    </lineage>
</organism>
<dbReference type="PANTHER" id="PTHR11236:SF50">
    <property type="entry name" value="AMINODEOXYCHORISMATE SYNTHASE COMPONENT 1"/>
    <property type="match status" value="1"/>
</dbReference>
<evidence type="ECO:0000313" key="3">
    <source>
        <dbReference type="Proteomes" id="UP000254924"/>
    </source>
</evidence>
<dbReference type="OrthoDB" id="9803598at2"/>
<dbReference type="EC" id="2.6.1.85" evidence="2"/>
<dbReference type="InterPro" id="IPR015890">
    <property type="entry name" value="Chorismate_C"/>
</dbReference>
<evidence type="ECO:0000259" key="1">
    <source>
        <dbReference type="Pfam" id="PF00425"/>
    </source>
</evidence>
<dbReference type="GO" id="GO:0008696">
    <property type="term" value="F:4-amino-4-deoxychorismate lyase activity"/>
    <property type="evidence" value="ECO:0007669"/>
    <property type="project" value="UniProtKB-EC"/>
</dbReference>
<dbReference type="InterPro" id="IPR036038">
    <property type="entry name" value="Aminotransferase-like"/>
</dbReference>
<evidence type="ECO:0000313" key="2">
    <source>
        <dbReference type="EMBL" id="SUN61118.1"/>
    </source>
</evidence>
<keyword evidence="2" id="KW-0032">Aminotransferase</keyword>
<dbReference type="InterPro" id="IPR005802">
    <property type="entry name" value="ADC_synth_comp_1"/>
</dbReference>
<dbReference type="EMBL" id="UHFN01000007">
    <property type="protein sequence ID" value="SUN61118.1"/>
    <property type="molecule type" value="Genomic_DNA"/>
</dbReference>
<dbReference type="GO" id="GO:0046820">
    <property type="term" value="F:4-amino-4-deoxychorismate synthase activity"/>
    <property type="evidence" value="ECO:0007669"/>
    <property type="project" value="UniProtKB-EC"/>
</dbReference>
<dbReference type="EC" id="4.1.3.38" evidence="2"/>
<dbReference type="Gene3D" id="3.20.10.10">
    <property type="entry name" value="D-amino Acid Aminotransferase, subunit A, domain 2"/>
    <property type="match status" value="1"/>
</dbReference>
<dbReference type="PANTHER" id="PTHR11236">
    <property type="entry name" value="AMINOBENZOATE/ANTHRANILATE SYNTHASE"/>
    <property type="match status" value="1"/>
</dbReference>
<dbReference type="Gene3D" id="3.60.120.10">
    <property type="entry name" value="Anthranilate synthase"/>
    <property type="match status" value="1"/>
</dbReference>
<dbReference type="PRINTS" id="PR00095">
    <property type="entry name" value="ANTSNTHASEI"/>
</dbReference>